<dbReference type="STRING" id="1817772.A2527_02900"/>
<evidence type="ECO:0000313" key="2">
    <source>
        <dbReference type="EMBL" id="OGG97022.1"/>
    </source>
</evidence>
<sequence length="237" mass="26611">MLGDELIFCVKLMEQSDILSYLQCFIDSREKFKKEIIDKSFLGNGLDLQSTAWIAGFPVGNLSLRKGNDSNPFDYIGPAMDTGFRLSKLSSPERTPISIDLAYAICCGKSFEFKIYYLGKETLKGVLQNKPYPVFYIDHRKSPQLEDNLLKKESLSRDRVEGFAKEFILQNNSSLFLPFIYTDSLKMGELPTDYIEQLGQANTGSEGLESVTSSSENDGGHDISGEEKTEMIPKHGQ</sequence>
<evidence type="ECO:0000256" key="1">
    <source>
        <dbReference type="SAM" id="MobiDB-lite"/>
    </source>
</evidence>
<accession>A0A1F6GG02</accession>
<feature type="region of interest" description="Disordered" evidence="1">
    <location>
        <begin position="201"/>
        <end position="237"/>
    </location>
</feature>
<evidence type="ECO:0000313" key="3">
    <source>
        <dbReference type="Proteomes" id="UP000178449"/>
    </source>
</evidence>
<comment type="caution">
    <text evidence="2">The sequence shown here is derived from an EMBL/GenBank/DDBJ whole genome shotgun (WGS) entry which is preliminary data.</text>
</comment>
<feature type="compositionally biased region" description="Basic and acidic residues" evidence="1">
    <location>
        <begin position="218"/>
        <end position="237"/>
    </location>
</feature>
<reference evidence="2 3" key="1">
    <citation type="journal article" date="2016" name="Nat. Commun.">
        <title>Thousands of microbial genomes shed light on interconnected biogeochemical processes in an aquifer system.</title>
        <authorList>
            <person name="Anantharaman K."/>
            <person name="Brown C.T."/>
            <person name="Hug L.A."/>
            <person name="Sharon I."/>
            <person name="Castelle C.J."/>
            <person name="Probst A.J."/>
            <person name="Thomas B.C."/>
            <person name="Singh A."/>
            <person name="Wilkins M.J."/>
            <person name="Karaoz U."/>
            <person name="Brodie E.L."/>
            <person name="Williams K.H."/>
            <person name="Hubbard S.S."/>
            <person name="Banfield J.F."/>
        </authorList>
    </citation>
    <scope>NUCLEOTIDE SEQUENCE [LARGE SCALE GENOMIC DNA]</scope>
</reference>
<proteinExistence type="predicted"/>
<name>A0A1F6GG02_9PROT</name>
<dbReference type="EMBL" id="MFNE01000006">
    <property type="protein sequence ID" value="OGG97022.1"/>
    <property type="molecule type" value="Genomic_DNA"/>
</dbReference>
<feature type="compositionally biased region" description="Polar residues" evidence="1">
    <location>
        <begin position="201"/>
        <end position="217"/>
    </location>
</feature>
<protein>
    <submittedName>
        <fullName evidence="2">Uncharacterized protein</fullName>
    </submittedName>
</protein>
<dbReference type="Proteomes" id="UP000178449">
    <property type="component" value="Unassembled WGS sequence"/>
</dbReference>
<dbReference type="AlphaFoldDB" id="A0A1F6GG02"/>
<organism evidence="2 3">
    <name type="scientific">Candidatus Lambdaproteobacteria bacterium RIFOXYD2_FULL_50_16</name>
    <dbReference type="NCBI Taxonomy" id="1817772"/>
    <lineage>
        <taxon>Bacteria</taxon>
        <taxon>Pseudomonadati</taxon>
        <taxon>Pseudomonadota</taxon>
        <taxon>Candidatus Lambdaproteobacteria</taxon>
    </lineage>
</organism>
<gene>
    <name evidence="2" type="ORF">A2527_02900</name>
</gene>